<dbReference type="InterPro" id="IPR001609">
    <property type="entry name" value="Myosin_head_motor_dom-like"/>
</dbReference>
<reference evidence="10" key="1">
    <citation type="submission" date="2021-02" db="EMBL/GenBank/DDBJ databases">
        <authorList>
            <person name="Nowell W R."/>
        </authorList>
    </citation>
    <scope>NUCLEOTIDE SEQUENCE</scope>
    <source>
        <strain evidence="10">Ploen Becks lab</strain>
    </source>
</reference>
<dbReference type="Gene3D" id="1.10.10.820">
    <property type="match status" value="1"/>
</dbReference>
<dbReference type="Gene3D" id="3.40.850.10">
    <property type="entry name" value="Kinesin motor domain"/>
    <property type="match status" value="1"/>
</dbReference>
<dbReference type="Proteomes" id="UP000663879">
    <property type="component" value="Unassembled WGS sequence"/>
</dbReference>
<accession>A0A813PR33</accession>
<keyword evidence="2 7" id="KW-0547">Nucleotide-binding</keyword>
<comment type="caution">
    <text evidence="10">The sequence shown here is derived from an EMBL/GenBank/DDBJ whole genome shotgun (WGS) entry which is preliminary data.</text>
</comment>
<dbReference type="GO" id="GO:0005524">
    <property type="term" value="F:ATP binding"/>
    <property type="evidence" value="ECO:0007669"/>
    <property type="project" value="UniProtKB-UniRule"/>
</dbReference>
<evidence type="ECO:0000256" key="2">
    <source>
        <dbReference type="ARBA" id="ARBA00022741"/>
    </source>
</evidence>
<dbReference type="GO" id="GO:0005902">
    <property type="term" value="C:microvillus"/>
    <property type="evidence" value="ECO:0007669"/>
    <property type="project" value="TreeGrafter"/>
</dbReference>
<keyword evidence="6 7" id="KW-0009">Actin-binding</keyword>
<dbReference type="EMBL" id="CAJNOC010000376">
    <property type="protein sequence ID" value="CAF0752373.1"/>
    <property type="molecule type" value="Genomic_DNA"/>
</dbReference>
<feature type="region of interest" description="Actin-binding" evidence="7">
    <location>
        <begin position="590"/>
        <end position="612"/>
    </location>
</feature>
<dbReference type="GO" id="GO:0006897">
    <property type="term" value="P:endocytosis"/>
    <property type="evidence" value="ECO:0007669"/>
    <property type="project" value="TreeGrafter"/>
</dbReference>
<dbReference type="SUPFAM" id="SSF52540">
    <property type="entry name" value="P-loop containing nucleoside triphosphate hydrolases"/>
    <property type="match status" value="1"/>
</dbReference>
<evidence type="ECO:0000256" key="1">
    <source>
        <dbReference type="ARBA" id="ARBA00008314"/>
    </source>
</evidence>
<evidence type="ECO:0000256" key="5">
    <source>
        <dbReference type="ARBA" id="ARBA00023175"/>
    </source>
</evidence>
<dbReference type="GO" id="GO:0007015">
    <property type="term" value="P:actin filament organization"/>
    <property type="evidence" value="ECO:0007669"/>
    <property type="project" value="TreeGrafter"/>
</dbReference>
<dbReference type="FunFam" id="1.20.58.530:FF:000004">
    <property type="entry name" value="Unconventional myosin ID"/>
    <property type="match status" value="1"/>
</dbReference>
<evidence type="ECO:0000256" key="6">
    <source>
        <dbReference type="ARBA" id="ARBA00023203"/>
    </source>
</evidence>
<gene>
    <name evidence="10" type="ORF">OXX778_LOCUS3986</name>
</gene>
<dbReference type="OrthoDB" id="6108017at2759"/>
<sequence>MNSFEGPEFGVGDFVLLDNINIDEFMKNLKLRFDKNKIYTYIGEVVVSVNPYKQLDIYGQEYVRQYKGREIFERPPHIFAIAESAYKVMKRQVKDSCIVISGESGSGKTEASKIILKYISEVTNLSGKQDIEKVKNILLQSNNILECFGNARTNRNDNSSRFGKYMDIAFDFKGDPVGGRLVNYLLEKSRVVYQQKGERNFHSFYYLLYGASESELNEYNLKASDFKKYSFINQGGDKISNGMDDKQNFRLVNEAMKISNFDKSLIKTIWSIVASVVHLGNLKFESNERDLNNNPVNGSKHSEAKLTDECLKEIKIVSKLLKLDEKDLIKALTTRLIASGSRELVTTHHSVLEANYARDALAKALYEQLFSFIFMKINEILDVKNTVHATGLKETVIGILDIYGFEIFDTNGFEQFCINYCNEKLQQLFIELVLKQEQEEYQRENINWQHIDYFNNKIICDLVELPHKGIIAILDEASYNVGKINDEVCLEHMSKQLKDHKHFSSRDTNLGDKSLAHKIEFKINHYAGDVKYNIKGFIDKNKDSLYQDFKRLLYNSKDSNLKLMWPEGAQSQHEITKRPMTVATRFKNSIIGLVQNLSTKDPFYVRCIKPNETKTPTNFDYEKVKSQVFYLGLIENVRVRRAGFAYRLTYEKFLQRYKCICSKTWPNPRSGLPKDNVNLIIREFRFDNDVKNGLTKIFIKSPKTVFELENKRAEAIPKIVVFLQKLWRGTLARRYYARLKAANKICLYYKKYKARNYINQLFKLYGNAKQKKDYGKSVQWPMCKNSLKKANSLVKKIYIRWRAYMILKPYPPNIRSEIYLLSLSYELIKNRPIMSNQAQKWKGDYLSDAKENNKAIQYKNSIADLKQKDNFNRVLFSSFIYKMNRHFKSQPRAIVITDTYLYRLSPDEKFKTKKDPILIKDINSATITDDPEYQIVVLNIKNFETDLVFYIQSSDNTVDKVPELLSNIYRSTINETQKLQVNVLKIPRCLVENKQKSIMIRKNAKAIKFEKSGDSINLLLPISS</sequence>
<dbReference type="PRINTS" id="PR00193">
    <property type="entry name" value="MYOSINHEAVY"/>
</dbReference>
<keyword evidence="11" id="KW-1185">Reference proteome</keyword>
<dbReference type="PROSITE" id="PS50096">
    <property type="entry name" value="IQ"/>
    <property type="match status" value="1"/>
</dbReference>
<dbReference type="GO" id="GO:0030048">
    <property type="term" value="P:actin filament-based movement"/>
    <property type="evidence" value="ECO:0007669"/>
    <property type="project" value="TreeGrafter"/>
</dbReference>
<keyword evidence="5 7" id="KW-0505">Motor protein</keyword>
<dbReference type="GO" id="GO:0051015">
    <property type="term" value="F:actin filament binding"/>
    <property type="evidence" value="ECO:0007669"/>
    <property type="project" value="TreeGrafter"/>
</dbReference>
<dbReference type="PROSITE" id="PS51757">
    <property type="entry name" value="TH1"/>
    <property type="match status" value="1"/>
</dbReference>
<dbReference type="InterPro" id="IPR036961">
    <property type="entry name" value="Kinesin_motor_dom_sf"/>
</dbReference>
<dbReference type="PANTHER" id="PTHR13140:SF713">
    <property type="entry name" value="UNCONVENTIONAL MYOSIN ID"/>
    <property type="match status" value="1"/>
</dbReference>
<keyword evidence="4 7" id="KW-0518">Myosin</keyword>
<evidence type="ECO:0000256" key="7">
    <source>
        <dbReference type="PROSITE-ProRule" id="PRU00782"/>
    </source>
</evidence>
<keyword evidence="3 7" id="KW-0067">ATP-binding</keyword>
<dbReference type="InterPro" id="IPR027417">
    <property type="entry name" value="P-loop_NTPase"/>
</dbReference>
<dbReference type="Pfam" id="PF00063">
    <property type="entry name" value="Myosin_head"/>
    <property type="match status" value="1"/>
</dbReference>
<dbReference type="AlphaFoldDB" id="A0A813PR33"/>
<evidence type="ECO:0000259" key="8">
    <source>
        <dbReference type="PROSITE" id="PS51456"/>
    </source>
</evidence>
<dbReference type="GO" id="GO:0005886">
    <property type="term" value="C:plasma membrane"/>
    <property type="evidence" value="ECO:0007669"/>
    <property type="project" value="TreeGrafter"/>
</dbReference>
<dbReference type="GO" id="GO:0016459">
    <property type="term" value="C:myosin complex"/>
    <property type="evidence" value="ECO:0007669"/>
    <property type="project" value="UniProtKB-KW"/>
</dbReference>
<dbReference type="Gene3D" id="1.20.120.720">
    <property type="entry name" value="Myosin VI head, motor domain, U50 subdomain"/>
    <property type="match status" value="1"/>
</dbReference>
<evidence type="ECO:0000313" key="10">
    <source>
        <dbReference type="EMBL" id="CAF0752373.1"/>
    </source>
</evidence>
<dbReference type="GO" id="GO:0000146">
    <property type="term" value="F:microfilament motor activity"/>
    <property type="evidence" value="ECO:0007669"/>
    <property type="project" value="TreeGrafter"/>
</dbReference>
<evidence type="ECO:0000259" key="9">
    <source>
        <dbReference type="PROSITE" id="PS51757"/>
    </source>
</evidence>
<feature type="binding site" evidence="7">
    <location>
        <begin position="102"/>
        <end position="109"/>
    </location>
    <ligand>
        <name>ATP</name>
        <dbReference type="ChEBI" id="CHEBI:30616"/>
    </ligand>
</feature>
<dbReference type="GO" id="GO:0005737">
    <property type="term" value="C:cytoplasm"/>
    <property type="evidence" value="ECO:0007669"/>
    <property type="project" value="TreeGrafter"/>
</dbReference>
<feature type="domain" description="Myosin motor" evidence="8">
    <location>
        <begin position="9"/>
        <end position="713"/>
    </location>
</feature>
<dbReference type="Gene3D" id="1.20.58.530">
    <property type="match status" value="1"/>
</dbReference>
<evidence type="ECO:0000256" key="4">
    <source>
        <dbReference type="ARBA" id="ARBA00023123"/>
    </source>
</evidence>
<dbReference type="PROSITE" id="PS51456">
    <property type="entry name" value="MYOSIN_MOTOR"/>
    <property type="match status" value="1"/>
</dbReference>
<dbReference type="SMART" id="SM00242">
    <property type="entry name" value="MYSc"/>
    <property type="match status" value="1"/>
</dbReference>
<dbReference type="InterPro" id="IPR010926">
    <property type="entry name" value="Myosin_TH1"/>
</dbReference>
<name>A0A813PR33_9BILA</name>
<dbReference type="Gene3D" id="1.20.5.4820">
    <property type="match status" value="1"/>
</dbReference>
<proteinExistence type="inferred from homology"/>
<dbReference type="FunFam" id="1.10.10.820:FF:000001">
    <property type="entry name" value="Myosin heavy chain"/>
    <property type="match status" value="1"/>
</dbReference>
<evidence type="ECO:0000256" key="3">
    <source>
        <dbReference type="ARBA" id="ARBA00022840"/>
    </source>
</evidence>
<dbReference type="PANTHER" id="PTHR13140">
    <property type="entry name" value="MYOSIN"/>
    <property type="match status" value="1"/>
</dbReference>
<organism evidence="10 11">
    <name type="scientific">Brachionus calyciflorus</name>
    <dbReference type="NCBI Taxonomy" id="104777"/>
    <lineage>
        <taxon>Eukaryota</taxon>
        <taxon>Metazoa</taxon>
        <taxon>Spiralia</taxon>
        <taxon>Gnathifera</taxon>
        <taxon>Rotifera</taxon>
        <taxon>Eurotatoria</taxon>
        <taxon>Monogononta</taxon>
        <taxon>Pseudotrocha</taxon>
        <taxon>Ploima</taxon>
        <taxon>Brachionidae</taxon>
        <taxon>Brachionus</taxon>
    </lineage>
</organism>
<dbReference type="Pfam" id="PF06017">
    <property type="entry name" value="Myosin_TH1"/>
    <property type="match status" value="1"/>
</dbReference>
<feature type="domain" description="TH1" evidence="9">
    <location>
        <begin position="829"/>
        <end position="1022"/>
    </location>
</feature>
<protein>
    <submittedName>
        <fullName evidence="10">Uncharacterized protein</fullName>
    </submittedName>
</protein>
<evidence type="ECO:0000313" key="11">
    <source>
        <dbReference type="Proteomes" id="UP000663879"/>
    </source>
</evidence>
<comment type="similarity">
    <text evidence="1 7">Belongs to the TRAFAC class myosin-kinesin ATPase superfamily. Myosin family.</text>
</comment>